<proteinExistence type="predicted"/>
<gene>
    <name evidence="2" type="ORF">Bpfe_021821</name>
</gene>
<dbReference type="EMBL" id="JASAOG010000134">
    <property type="protein sequence ID" value="KAK0048712.1"/>
    <property type="molecule type" value="Genomic_DNA"/>
</dbReference>
<evidence type="ECO:0000313" key="3">
    <source>
        <dbReference type="Proteomes" id="UP001233172"/>
    </source>
</evidence>
<name>A0AAD8B722_BIOPF</name>
<dbReference type="InterPro" id="IPR016186">
    <property type="entry name" value="C-type_lectin-like/link_sf"/>
</dbReference>
<dbReference type="Proteomes" id="UP001233172">
    <property type="component" value="Unassembled WGS sequence"/>
</dbReference>
<dbReference type="AlphaFoldDB" id="A0AAD8B722"/>
<protein>
    <submittedName>
        <fullName evidence="2">Lectin BRA-3</fullName>
    </submittedName>
</protein>
<accession>A0AAD8B722</accession>
<dbReference type="SUPFAM" id="SSF56436">
    <property type="entry name" value="C-type lectin-like"/>
    <property type="match status" value="1"/>
</dbReference>
<evidence type="ECO:0000259" key="1">
    <source>
        <dbReference type="PROSITE" id="PS50041"/>
    </source>
</evidence>
<dbReference type="PROSITE" id="PS50041">
    <property type="entry name" value="C_TYPE_LECTIN_2"/>
    <property type="match status" value="1"/>
</dbReference>
<keyword evidence="3" id="KW-1185">Reference proteome</keyword>
<comment type="caution">
    <text evidence="2">The sequence shown here is derived from an EMBL/GenBank/DDBJ whole genome shotgun (WGS) entry which is preliminary data.</text>
</comment>
<sequence length="96" mass="11132">MATDTVESWGWYLVITANSNTYWLGLDDLEEENNFVWADGKTIKPDIRNLIFMNGKPDGYGHCFFKVTFTVYMDDTDCYRNLSSVCEQFQFLNSAC</sequence>
<evidence type="ECO:0000313" key="2">
    <source>
        <dbReference type="EMBL" id="KAK0048712.1"/>
    </source>
</evidence>
<reference evidence="2" key="2">
    <citation type="submission" date="2023-04" db="EMBL/GenBank/DDBJ databases">
        <authorList>
            <person name="Bu L."/>
            <person name="Lu L."/>
            <person name="Laidemitt M.R."/>
            <person name="Zhang S.M."/>
            <person name="Mutuku M."/>
            <person name="Mkoji G."/>
            <person name="Steinauer M."/>
            <person name="Loker E.S."/>
        </authorList>
    </citation>
    <scope>NUCLEOTIDE SEQUENCE</scope>
    <source>
        <strain evidence="2">KasaAsao</strain>
        <tissue evidence="2">Whole Snail</tissue>
    </source>
</reference>
<dbReference type="Gene3D" id="3.10.100.10">
    <property type="entry name" value="Mannose-Binding Protein A, subunit A"/>
    <property type="match status" value="1"/>
</dbReference>
<dbReference type="CDD" id="cd00037">
    <property type="entry name" value="CLECT"/>
    <property type="match status" value="1"/>
</dbReference>
<feature type="domain" description="C-type lectin" evidence="1">
    <location>
        <begin position="15"/>
        <end position="87"/>
    </location>
</feature>
<dbReference type="InterPro" id="IPR016187">
    <property type="entry name" value="CTDL_fold"/>
</dbReference>
<organism evidence="2 3">
    <name type="scientific">Biomphalaria pfeifferi</name>
    <name type="common">Bloodfluke planorb</name>
    <name type="synonym">Freshwater snail</name>
    <dbReference type="NCBI Taxonomy" id="112525"/>
    <lineage>
        <taxon>Eukaryota</taxon>
        <taxon>Metazoa</taxon>
        <taxon>Spiralia</taxon>
        <taxon>Lophotrochozoa</taxon>
        <taxon>Mollusca</taxon>
        <taxon>Gastropoda</taxon>
        <taxon>Heterobranchia</taxon>
        <taxon>Euthyneura</taxon>
        <taxon>Panpulmonata</taxon>
        <taxon>Hygrophila</taxon>
        <taxon>Lymnaeoidea</taxon>
        <taxon>Planorbidae</taxon>
        <taxon>Biomphalaria</taxon>
    </lineage>
</organism>
<dbReference type="InterPro" id="IPR001304">
    <property type="entry name" value="C-type_lectin-like"/>
</dbReference>
<reference evidence="2" key="1">
    <citation type="journal article" date="2023" name="PLoS Negl. Trop. Dis.">
        <title>A genome sequence for Biomphalaria pfeifferi, the major vector snail for the human-infecting parasite Schistosoma mansoni.</title>
        <authorList>
            <person name="Bu L."/>
            <person name="Lu L."/>
            <person name="Laidemitt M.R."/>
            <person name="Zhang S.M."/>
            <person name="Mutuku M."/>
            <person name="Mkoji G."/>
            <person name="Steinauer M."/>
            <person name="Loker E.S."/>
        </authorList>
    </citation>
    <scope>NUCLEOTIDE SEQUENCE</scope>
    <source>
        <strain evidence="2">KasaAsao</strain>
    </source>
</reference>